<gene>
    <name evidence="15" type="primary">znuB</name>
    <name evidence="15" type="ORF">NCTC13294_02666</name>
</gene>
<feature type="transmembrane region" description="Helical" evidence="14">
    <location>
        <begin position="6"/>
        <end position="27"/>
    </location>
</feature>
<dbReference type="EMBL" id="UFUW01000001">
    <property type="protein sequence ID" value="SUX25777.1"/>
    <property type="molecule type" value="Genomic_DNA"/>
</dbReference>
<evidence type="ECO:0000256" key="3">
    <source>
        <dbReference type="ARBA" id="ARBA00008034"/>
    </source>
</evidence>
<keyword evidence="11 14" id="KW-0472">Membrane</keyword>
<name>A0A381EG87_9GAMM</name>
<evidence type="ECO:0000256" key="10">
    <source>
        <dbReference type="ARBA" id="ARBA00023065"/>
    </source>
</evidence>
<dbReference type="GO" id="GO:0006829">
    <property type="term" value="P:zinc ion transport"/>
    <property type="evidence" value="ECO:0007669"/>
    <property type="project" value="UniProtKB-KW"/>
</dbReference>
<dbReference type="InterPro" id="IPR037294">
    <property type="entry name" value="ABC_BtuC-like"/>
</dbReference>
<keyword evidence="8" id="KW-0864">Zinc transport</keyword>
<feature type="transmembrane region" description="Helical" evidence="14">
    <location>
        <begin position="57"/>
        <end position="75"/>
    </location>
</feature>
<evidence type="ECO:0000256" key="4">
    <source>
        <dbReference type="ARBA" id="ARBA00022448"/>
    </source>
</evidence>
<evidence type="ECO:0000256" key="2">
    <source>
        <dbReference type="ARBA" id="ARBA00004651"/>
    </source>
</evidence>
<dbReference type="OrthoDB" id="9783937at2"/>
<dbReference type="GO" id="GO:0043190">
    <property type="term" value="C:ATP-binding cassette (ABC) transporter complex"/>
    <property type="evidence" value="ECO:0007669"/>
    <property type="project" value="InterPro"/>
</dbReference>
<accession>A0A381EG87</accession>
<keyword evidence="10" id="KW-0406">Ion transport</keyword>
<feature type="transmembrane region" description="Helical" evidence="14">
    <location>
        <begin position="215"/>
        <end position="234"/>
    </location>
</feature>
<keyword evidence="6 13" id="KW-0812">Transmembrane</keyword>
<proteinExistence type="inferred from homology"/>
<protein>
    <recommendedName>
        <fullName evidence="12">High-affinity zinc uptake system membrane protein ZnuB</fullName>
    </recommendedName>
</protein>
<dbReference type="InterPro" id="IPR001626">
    <property type="entry name" value="ABC_TroCD"/>
</dbReference>
<evidence type="ECO:0000256" key="7">
    <source>
        <dbReference type="ARBA" id="ARBA00022833"/>
    </source>
</evidence>
<keyword evidence="5" id="KW-1003">Cell membrane</keyword>
<dbReference type="GO" id="GO:0010043">
    <property type="term" value="P:response to zinc ion"/>
    <property type="evidence" value="ECO:0007669"/>
    <property type="project" value="TreeGrafter"/>
</dbReference>
<feature type="transmembrane region" description="Helical" evidence="14">
    <location>
        <begin position="188"/>
        <end position="208"/>
    </location>
</feature>
<dbReference type="Proteomes" id="UP000254572">
    <property type="component" value="Unassembled WGS sequence"/>
</dbReference>
<dbReference type="Pfam" id="PF00950">
    <property type="entry name" value="ABC-3"/>
    <property type="match status" value="1"/>
</dbReference>
<evidence type="ECO:0000313" key="16">
    <source>
        <dbReference type="Proteomes" id="UP000254572"/>
    </source>
</evidence>
<evidence type="ECO:0000256" key="8">
    <source>
        <dbReference type="ARBA" id="ARBA00022906"/>
    </source>
</evidence>
<keyword evidence="7" id="KW-0862">Zinc</keyword>
<evidence type="ECO:0000256" key="9">
    <source>
        <dbReference type="ARBA" id="ARBA00022989"/>
    </source>
</evidence>
<evidence type="ECO:0000256" key="12">
    <source>
        <dbReference type="ARBA" id="ARBA00040080"/>
    </source>
</evidence>
<dbReference type="GO" id="GO:0055085">
    <property type="term" value="P:transmembrane transport"/>
    <property type="evidence" value="ECO:0007669"/>
    <property type="project" value="InterPro"/>
</dbReference>
<evidence type="ECO:0000256" key="1">
    <source>
        <dbReference type="ARBA" id="ARBA00002313"/>
    </source>
</evidence>
<feature type="transmembrane region" description="Helical" evidence="14">
    <location>
        <begin position="240"/>
        <end position="258"/>
    </location>
</feature>
<evidence type="ECO:0000256" key="14">
    <source>
        <dbReference type="SAM" id="Phobius"/>
    </source>
</evidence>
<evidence type="ECO:0000256" key="6">
    <source>
        <dbReference type="ARBA" id="ARBA00022692"/>
    </source>
</evidence>
<comment type="function">
    <text evidence="1">Involved in the high-affinity zinc uptake transport system.</text>
</comment>
<dbReference type="SUPFAM" id="SSF81345">
    <property type="entry name" value="ABC transporter involved in vitamin B12 uptake, BtuC"/>
    <property type="match status" value="1"/>
</dbReference>
<dbReference type="Gene3D" id="1.10.3470.10">
    <property type="entry name" value="ABC transporter involved in vitamin B12 uptake, BtuC"/>
    <property type="match status" value="1"/>
</dbReference>
<keyword evidence="9 14" id="KW-1133">Transmembrane helix</keyword>
<keyword evidence="16" id="KW-1185">Reference proteome</keyword>
<feature type="transmembrane region" description="Helical" evidence="14">
    <location>
        <begin position="128"/>
        <end position="146"/>
    </location>
</feature>
<dbReference type="RefSeq" id="WP_115612702.1">
    <property type="nucleotide sequence ID" value="NZ_JBHLZC010000001.1"/>
</dbReference>
<comment type="similarity">
    <text evidence="3 13">Belongs to the ABC-3 integral membrane protein family.</text>
</comment>
<dbReference type="AlphaFoldDB" id="A0A381EG87"/>
<evidence type="ECO:0000256" key="11">
    <source>
        <dbReference type="ARBA" id="ARBA00023136"/>
    </source>
</evidence>
<dbReference type="PANTHER" id="PTHR30477:SF23">
    <property type="entry name" value="HIGH-AFFINITY ZINC UPTAKE SYSTEM MEMBRANE PROTEIN ZNUB"/>
    <property type="match status" value="1"/>
</dbReference>
<organism evidence="15 16">
    <name type="scientific">Cardiobacterium valvarum</name>
    <dbReference type="NCBI Taxonomy" id="194702"/>
    <lineage>
        <taxon>Bacteria</taxon>
        <taxon>Pseudomonadati</taxon>
        <taxon>Pseudomonadota</taxon>
        <taxon>Gammaproteobacteria</taxon>
        <taxon>Cardiobacteriales</taxon>
        <taxon>Cardiobacteriaceae</taxon>
        <taxon>Cardiobacterium</taxon>
    </lineage>
</organism>
<dbReference type="PANTHER" id="PTHR30477">
    <property type="entry name" value="ABC-TRANSPORTER METAL-BINDING PROTEIN"/>
    <property type="match status" value="1"/>
</dbReference>
<feature type="transmembrane region" description="Helical" evidence="14">
    <location>
        <begin position="87"/>
        <end position="108"/>
    </location>
</feature>
<reference evidence="15 16" key="1">
    <citation type="submission" date="2018-06" db="EMBL/GenBank/DDBJ databases">
        <authorList>
            <consortium name="Pathogen Informatics"/>
            <person name="Doyle S."/>
        </authorList>
    </citation>
    <scope>NUCLEOTIDE SEQUENCE [LARGE SCALE GENOMIC DNA]</scope>
    <source>
        <strain evidence="15 16">NCTC13294</strain>
    </source>
</reference>
<keyword evidence="4 13" id="KW-0813">Transport</keyword>
<comment type="subcellular location">
    <subcellularLocation>
        <location evidence="2 13">Cell membrane</location>
        <topology evidence="2 13">Multi-pass membrane protein</topology>
    </subcellularLocation>
</comment>
<evidence type="ECO:0000256" key="5">
    <source>
        <dbReference type="ARBA" id="ARBA00022475"/>
    </source>
</evidence>
<evidence type="ECO:0000313" key="15">
    <source>
        <dbReference type="EMBL" id="SUX25777.1"/>
    </source>
</evidence>
<sequence>MILNLILIPWLCALITGIIAAPIGALIAWRRLVYFGEALSHASLLGIALALKSGLPPVVGIWSITLLLVALLYLIEKDGRENPSNILGSLSHIALALGMVLLSTMENIRTDLINYLFGDILATGAGDLANITIVALIGGALLYRLWQPLILMTISPAIARTEHPRARHYDLAFLLLIGLFIGTTVQYFGLLLVIALLIIPANTANRLAKTPEQSAALAAALAALSTTLGTVLAWTADLPLSPAIISIAGGLYFAVLIATHQWRRPQSPPPEKT</sequence>
<evidence type="ECO:0000256" key="13">
    <source>
        <dbReference type="RuleBase" id="RU003943"/>
    </source>
</evidence>